<evidence type="ECO:0000313" key="2">
    <source>
        <dbReference type="Proteomes" id="UP000465112"/>
    </source>
</evidence>
<dbReference type="AlphaFoldDB" id="A0A6A5DRB7"/>
<organism evidence="1 2">
    <name type="scientific">Perca fluviatilis</name>
    <name type="common">European perch</name>
    <dbReference type="NCBI Taxonomy" id="8168"/>
    <lineage>
        <taxon>Eukaryota</taxon>
        <taxon>Metazoa</taxon>
        <taxon>Chordata</taxon>
        <taxon>Craniata</taxon>
        <taxon>Vertebrata</taxon>
        <taxon>Euteleostomi</taxon>
        <taxon>Actinopterygii</taxon>
        <taxon>Neopterygii</taxon>
        <taxon>Teleostei</taxon>
        <taxon>Neoteleostei</taxon>
        <taxon>Acanthomorphata</taxon>
        <taxon>Eupercaria</taxon>
        <taxon>Perciformes</taxon>
        <taxon>Percoidei</taxon>
        <taxon>Percidae</taxon>
        <taxon>Percinae</taxon>
        <taxon>Perca</taxon>
    </lineage>
</organism>
<comment type="caution">
    <text evidence="1">The sequence shown here is derived from an EMBL/GenBank/DDBJ whole genome shotgun (WGS) entry which is preliminary data.</text>
</comment>
<keyword evidence="2" id="KW-1185">Reference proteome</keyword>
<accession>A0A6A5DRB7</accession>
<protein>
    <submittedName>
        <fullName evidence="1">Uncharacterized protein</fullName>
    </submittedName>
</protein>
<sequence>MVQRTLGPTYRLLLLSLTAEKMKARIVFLLFALVAVLQAMPTVPHKDRLVVPEEVALQDIVEADLTDLRPATTTMKSPRISKER</sequence>
<name>A0A6A5DRB7_PERFL</name>
<reference evidence="1 2" key="1">
    <citation type="submission" date="2019-06" db="EMBL/GenBank/DDBJ databases">
        <title>A chromosome-scale genome assembly of the European perch, Perca fluviatilis.</title>
        <authorList>
            <person name="Roques C."/>
            <person name="Zahm M."/>
            <person name="Cabau C."/>
            <person name="Klopp C."/>
            <person name="Bouchez O."/>
            <person name="Donnadieu C."/>
            <person name="Kuhl H."/>
            <person name="Gislard M."/>
            <person name="Guendouz S."/>
            <person name="Journot L."/>
            <person name="Haffray P."/>
            <person name="Bestin A."/>
            <person name="Morvezen R."/>
            <person name="Feron R."/>
            <person name="Wen M."/>
            <person name="Jouanno E."/>
            <person name="Herpin A."/>
            <person name="Schartl M."/>
            <person name="Postlethwait J."/>
            <person name="Schaerlinger B."/>
            <person name="Chardard D."/>
            <person name="Lecocq T."/>
            <person name="Poncet C."/>
            <person name="Jaffrelo L."/>
            <person name="Lampietro C."/>
            <person name="Guiguen Y."/>
        </authorList>
    </citation>
    <scope>NUCLEOTIDE SEQUENCE [LARGE SCALE GENOMIC DNA]</scope>
    <source>
        <tissue evidence="1">Blood</tissue>
    </source>
</reference>
<evidence type="ECO:0000313" key="1">
    <source>
        <dbReference type="EMBL" id="KAF1375457.1"/>
    </source>
</evidence>
<proteinExistence type="predicted"/>
<dbReference type="Proteomes" id="UP000465112">
    <property type="component" value="Chromosome 19"/>
</dbReference>
<dbReference type="EMBL" id="VHII01000019">
    <property type="protein sequence ID" value="KAF1375457.1"/>
    <property type="molecule type" value="Genomic_DNA"/>
</dbReference>
<gene>
    <name evidence="1" type="ORF">PFLUV_G00220390</name>
</gene>